<gene>
    <name evidence="1" type="ORF">NCTC10279_04701</name>
</gene>
<evidence type="ECO:0000313" key="2">
    <source>
        <dbReference type="Proteomes" id="UP000250385"/>
    </source>
</evidence>
<proteinExistence type="predicted"/>
<name>A0AB38F2U5_ECOLX</name>
<dbReference type="Proteomes" id="UP000250385">
    <property type="component" value="Unassembled WGS sequence"/>
</dbReference>
<dbReference type="RefSeq" id="WP_024224520.1">
    <property type="nucleotide sequence ID" value="NZ_AP027162.1"/>
</dbReference>
<organism evidence="1 2">
    <name type="scientific">Escherichia coli</name>
    <dbReference type="NCBI Taxonomy" id="562"/>
    <lineage>
        <taxon>Bacteria</taxon>
        <taxon>Pseudomonadati</taxon>
        <taxon>Pseudomonadota</taxon>
        <taxon>Gammaproteobacteria</taxon>
        <taxon>Enterobacterales</taxon>
        <taxon>Enterobacteriaceae</taxon>
        <taxon>Escherichia</taxon>
    </lineage>
</organism>
<dbReference type="AlphaFoldDB" id="A0AB38F2U5"/>
<protein>
    <submittedName>
        <fullName evidence="1">Uncharacterized protein</fullName>
    </submittedName>
</protein>
<reference evidence="1 2" key="1">
    <citation type="submission" date="2018-06" db="EMBL/GenBank/DDBJ databases">
        <authorList>
            <consortium name="Pathogen Informatics"/>
            <person name="Doyle S."/>
        </authorList>
    </citation>
    <scope>NUCLEOTIDE SEQUENCE [LARGE SCALE GENOMIC DNA]</scope>
    <source>
        <strain evidence="1 2">NCTC10279</strain>
    </source>
</reference>
<dbReference type="EMBL" id="UASG01000027">
    <property type="protein sequence ID" value="SPX32249.1"/>
    <property type="molecule type" value="Genomic_DNA"/>
</dbReference>
<comment type="caution">
    <text evidence="1">The sequence shown here is derived from an EMBL/GenBank/DDBJ whole genome shotgun (WGS) entry which is preliminary data.</text>
</comment>
<evidence type="ECO:0000313" key="1">
    <source>
        <dbReference type="EMBL" id="SPX32249.1"/>
    </source>
</evidence>
<sequence>MVTRTMQQKYQYDRVLSGELHPFPGIYEAVSEQILLLIFKARQLYQDPEYRPWFEEQHRVLSALRANTELLRIFREQRSAEEPKLTIEESPSPQPTPSALTDALNVMCHLYNGFDEGNISLKTWGAMQEVQTTSTFISPGPRTWKTPELAKFVGDDLFNILTECKAWSSPIPAETRQGYCHQDLSVAHSCTSELLAHLNQYHEIDESAILARVIGITVNGFYKKNNTDLPEWLSPFKEEHKIFRDCPEQNTGDVIRRKEQLLKTGRTEFVNILCRVANWYEIESIYDEYVRLYANEIIDWFNKTMKYFKPTDFIRYTWKFATVTPDKDTETGHTTAWEKDYCQITIQRDELLRLIHTNTLQDAVIYLCHCLQEKYKKSSQNETEFPGIKPPASESEINITDNFEFHSLLELSKDNEKRLETFQKWYEKNKVLLESHKQKRTEKIDVAVRLVGLKAYDLHEGIPDRPKRKVKDGINEDIKADTSLRLSKTNISDTSLNRYRRTVKEIINNEIDVFLLEQKKKNKRFPYSEDRDVIRPLWGKCLTGQ</sequence>
<accession>A0AB38F2U5</accession>